<dbReference type="HOGENOM" id="CLU_445014_0_0_1"/>
<evidence type="ECO:0000256" key="8">
    <source>
        <dbReference type="SAM" id="Phobius"/>
    </source>
</evidence>
<feature type="signal peptide" evidence="9">
    <location>
        <begin position="1"/>
        <end position="19"/>
    </location>
</feature>
<keyword evidence="9" id="KW-0732">Signal</keyword>
<dbReference type="EMBL" id="CH940653">
    <property type="protein sequence ID" value="EDW62544.1"/>
    <property type="molecule type" value="Genomic_DNA"/>
</dbReference>
<dbReference type="Gene3D" id="3.40.190.10">
    <property type="entry name" value="Periplasmic binding protein-like II"/>
    <property type="match status" value="1"/>
</dbReference>
<keyword evidence="5 8" id="KW-0472">Membrane</keyword>
<keyword evidence="7" id="KW-0325">Glycoprotein</keyword>
<evidence type="ECO:0000256" key="7">
    <source>
        <dbReference type="ARBA" id="ARBA00023180"/>
    </source>
</evidence>
<evidence type="ECO:0000256" key="9">
    <source>
        <dbReference type="SAM" id="SignalP"/>
    </source>
</evidence>
<keyword evidence="2" id="KW-1003">Cell membrane</keyword>
<dbReference type="SUPFAM" id="SSF53850">
    <property type="entry name" value="Periplasmic binding protein-like II"/>
    <property type="match status" value="1"/>
</dbReference>
<feature type="transmembrane region" description="Helical" evidence="8">
    <location>
        <begin position="585"/>
        <end position="606"/>
    </location>
</feature>
<dbReference type="PANTHER" id="PTHR42643:SF37">
    <property type="entry name" value="IONOTROPIC RECEPTOR 11A-RELATED"/>
    <property type="match status" value="1"/>
</dbReference>
<evidence type="ECO:0000313" key="12">
    <source>
        <dbReference type="Proteomes" id="UP000008792"/>
    </source>
</evidence>
<evidence type="ECO:0000256" key="4">
    <source>
        <dbReference type="ARBA" id="ARBA00022989"/>
    </source>
</evidence>
<evidence type="ECO:0000256" key="5">
    <source>
        <dbReference type="ARBA" id="ARBA00023136"/>
    </source>
</evidence>
<dbReference type="InterPro" id="IPR056198">
    <property type="entry name" value="LBD_receptor"/>
</dbReference>
<dbReference type="OMA" id="YQLVIYF"/>
<keyword evidence="3 8" id="KW-0812">Transmembrane</keyword>
<dbReference type="Pfam" id="PF24061">
    <property type="entry name" value="LBD_receptor"/>
    <property type="match status" value="1"/>
</dbReference>
<evidence type="ECO:0000256" key="3">
    <source>
        <dbReference type="ARBA" id="ARBA00022692"/>
    </source>
</evidence>
<comment type="subcellular location">
    <subcellularLocation>
        <location evidence="1">Cell membrane</location>
        <topology evidence="1">Multi-pass membrane protein</topology>
    </subcellularLocation>
</comment>
<protein>
    <recommendedName>
        <fullName evidence="10">Putative ionotropic receptor ligand binding domain-containing protein</fullName>
    </recommendedName>
</protein>
<sequence length="619" mass="71303">MRHAGLLLLFGCCLSLARGQRFSLPTVDRDMQKLAQATLHVASRYIATRINTLVVRRHCLQCGNAMDHQQRQLIDQLLKQLAMHMTLLLNRGASDEQPWDYTLFVVNEARAFEQLYLNYTYLLHEREFYFLVVLTTRLSEPDLQQSVGKICFVALRKRVINVVVLVQQYTGGIALYAYRLFREHCEPGIHAYQSNRFLANGELLHPQLFPTRFTNLNHCALNVTGHQLPPHFMYRPADGAALPEEGALIDMQDLRGIDGELLSLLARALRFRIHLKIPMEKSEIFSADTMNGCFAQLASGQADLAIGGFSGSDKRRLQFSTSVVYHQSYFIFVVRMENFFGPFGQMMRPFGRLVWLCLLGTLLAALICTRCMRTRWGLKHPLENLLATSVGNAVPVQRLPVSGFLRHLLANWLLLTLVLRCAYQAKLFDVLRTHQHQTLPQGLAGLLQQNYTLISTGYHDFYPRQLTRVMNGNFSQRYQQVQQAAKGERLATISLINNLAHWNRLHRKSSHLTHVREPIYLYQLVIYFPNNSIFKFSFDRKIEQLLSSGVLSHIERRYLPVTFVDMSNNMERVTRITNDMLRGLYHCYGALMTLAGLLLVLEHLALRWPALRRLFDWLQ</sequence>
<keyword evidence="4 8" id="KW-1133">Transmembrane helix</keyword>
<evidence type="ECO:0000256" key="6">
    <source>
        <dbReference type="ARBA" id="ARBA00023170"/>
    </source>
</evidence>
<dbReference type="AlphaFoldDB" id="B4M6X7"/>
<dbReference type="OrthoDB" id="7739311at2759"/>
<reference evidence="11 12" key="1">
    <citation type="journal article" date="2007" name="Nature">
        <title>Evolution of genes and genomes on the Drosophila phylogeny.</title>
        <authorList>
            <consortium name="Drosophila 12 Genomes Consortium"/>
            <person name="Clark A.G."/>
            <person name="Eisen M.B."/>
            <person name="Smith D.R."/>
            <person name="Bergman C.M."/>
            <person name="Oliver B."/>
            <person name="Markow T.A."/>
            <person name="Kaufman T.C."/>
            <person name="Kellis M."/>
            <person name="Gelbart W."/>
            <person name="Iyer V.N."/>
            <person name="Pollard D.A."/>
            <person name="Sackton T.B."/>
            <person name="Larracuente A.M."/>
            <person name="Singh N.D."/>
            <person name="Abad J.P."/>
            <person name="Abt D.N."/>
            <person name="Adryan B."/>
            <person name="Aguade M."/>
            <person name="Akashi H."/>
            <person name="Anderson W.W."/>
            <person name="Aquadro C.F."/>
            <person name="Ardell D.H."/>
            <person name="Arguello R."/>
            <person name="Artieri C.G."/>
            <person name="Barbash D.A."/>
            <person name="Barker D."/>
            <person name="Barsanti P."/>
            <person name="Batterham P."/>
            <person name="Batzoglou S."/>
            <person name="Begun D."/>
            <person name="Bhutkar A."/>
            <person name="Blanco E."/>
            <person name="Bosak S.A."/>
            <person name="Bradley R.K."/>
            <person name="Brand A.D."/>
            <person name="Brent M.R."/>
            <person name="Brooks A.N."/>
            <person name="Brown R.H."/>
            <person name="Butlin R.K."/>
            <person name="Caggese C."/>
            <person name="Calvi B.R."/>
            <person name="Bernardo de Carvalho A."/>
            <person name="Caspi A."/>
            <person name="Castrezana S."/>
            <person name="Celniker S.E."/>
            <person name="Chang J.L."/>
            <person name="Chapple C."/>
            <person name="Chatterji S."/>
            <person name="Chinwalla A."/>
            <person name="Civetta A."/>
            <person name="Clifton S.W."/>
            <person name="Comeron J.M."/>
            <person name="Costello J.C."/>
            <person name="Coyne J.A."/>
            <person name="Daub J."/>
            <person name="David R.G."/>
            <person name="Delcher A.L."/>
            <person name="Delehaunty K."/>
            <person name="Do C.B."/>
            <person name="Ebling H."/>
            <person name="Edwards K."/>
            <person name="Eickbush T."/>
            <person name="Evans J.D."/>
            <person name="Filipski A."/>
            <person name="Findeiss S."/>
            <person name="Freyhult E."/>
            <person name="Fulton L."/>
            <person name="Fulton R."/>
            <person name="Garcia A.C."/>
            <person name="Gardiner A."/>
            <person name="Garfield D.A."/>
            <person name="Garvin B.E."/>
            <person name="Gibson G."/>
            <person name="Gilbert D."/>
            <person name="Gnerre S."/>
            <person name="Godfrey J."/>
            <person name="Good R."/>
            <person name="Gotea V."/>
            <person name="Gravely B."/>
            <person name="Greenberg A.J."/>
            <person name="Griffiths-Jones S."/>
            <person name="Gross S."/>
            <person name="Guigo R."/>
            <person name="Gustafson E.A."/>
            <person name="Haerty W."/>
            <person name="Hahn M.W."/>
            <person name="Halligan D.L."/>
            <person name="Halpern A.L."/>
            <person name="Halter G.M."/>
            <person name="Han M.V."/>
            <person name="Heger A."/>
            <person name="Hillier L."/>
            <person name="Hinrichs A.S."/>
            <person name="Holmes I."/>
            <person name="Hoskins R.A."/>
            <person name="Hubisz M.J."/>
            <person name="Hultmark D."/>
            <person name="Huntley M.A."/>
            <person name="Jaffe D.B."/>
            <person name="Jagadeeshan S."/>
            <person name="Jeck W.R."/>
            <person name="Johnson J."/>
            <person name="Jones C.D."/>
            <person name="Jordan W.C."/>
            <person name="Karpen G.H."/>
            <person name="Kataoka E."/>
            <person name="Keightley P.D."/>
            <person name="Kheradpour P."/>
            <person name="Kirkness E.F."/>
            <person name="Koerich L.B."/>
            <person name="Kristiansen K."/>
            <person name="Kudrna D."/>
            <person name="Kulathinal R.J."/>
            <person name="Kumar S."/>
            <person name="Kwok R."/>
            <person name="Lander E."/>
            <person name="Langley C.H."/>
            <person name="Lapoint R."/>
            <person name="Lazzaro B.P."/>
            <person name="Lee S.J."/>
            <person name="Levesque L."/>
            <person name="Li R."/>
            <person name="Lin C.F."/>
            <person name="Lin M.F."/>
            <person name="Lindblad-Toh K."/>
            <person name="Llopart A."/>
            <person name="Long M."/>
            <person name="Low L."/>
            <person name="Lozovsky E."/>
            <person name="Lu J."/>
            <person name="Luo M."/>
            <person name="Machado C.A."/>
            <person name="Makalowski W."/>
            <person name="Marzo M."/>
            <person name="Matsuda M."/>
            <person name="Matzkin L."/>
            <person name="McAllister B."/>
            <person name="McBride C.S."/>
            <person name="McKernan B."/>
            <person name="McKernan K."/>
            <person name="Mendez-Lago M."/>
            <person name="Minx P."/>
            <person name="Mollenhauer M.U."/>
            <person name="Montooth K."/>
            <person name="Mount S.M."/>
            <person name="Mu X."/>
            <person name="Myers E."/>
            <person name="Negre B."/>
            <person name="Newfeld S."/>
            <person name="Nielsen R."/>
            <person name="Noor M.A."/>
            <person name="O'Grady P."/>
            <person name="Pachter L."/>
            <person name="Papaceit M."/>
            <person name="Parisi M.J."/>
            <person name="Parisi M."/>
            <person name="Parts L."/>
            <person name="Pedersen J.S."/>
            <person name="Pesole G."/>
            <person name="Phillippy A.M."/>
            <person name="Ponting C.P."/>
            <person name="Pop M."/>
            <person name="Porcelli D."/>
            <person name="Powell J.R."/>
            <person name="Prohaska S."/>
            <person name="Pruitt K."/>
            <person name="Puig M."/>
            <person name="Quesneville H."/>
            <person name="Ram K.R."/>
            <person name="Rand D."/>
            <person name="Rasmussen M.D."/>
            <person name="Reed L.K."/>
            <person name="Reenan R."/>
            <person name="Reily A."/>
            <person name="Remington K.A."/>
            <person name="Rieger T.T."/>
            <person name="Ritchie M.G."/>
            <person name="Robin C."/>
            <person name="Rogers Y.H."/>
            <person name="Rohde C."/>
            <person name="Rozas J."/>
            <person name="Rubenfield M.J."/>
            <person name="Ruiz A."/>
            <person name="Russo S."/>
            <person name="Salzberg S.L."/>
            <person name="Sanchez-Gracia A."/>
            <person name="Saranga D.J."/>
            <person name="Sato H."/>
            <person name="Schaeffer S.W."/>
            <person name="Schatz M.C."/>
            <person name="Schlenke T."/>
            <person name="Schwartz R."/>
            <person name="Segarra C."/>
            <person name="Singh R.S."/>
            <person name="Sirot L."/>
            <person name="Sirota M."/>
            <person name="Sisneros N.B."/>
            <person name="Smith C.D."/>
            <person name="Smith T.F."/>
            <person name="Spieth J."/>
            <person name="Stage D.E."/>
            <person name="Stark A."/>
            <person name="Stephan W."/>
            <person name="Strausberg R.L."/>
            <person name="Strempel S."/>
            <person name="Sturgill D."/>
            <person name="Sutton G."/>
            <person name="Sutton G.G."/>
            <person name="Tao W."/>
            <person name="Teichmann S."/>
            <person name="Tobari Y.N."/>
            <person name="Tomimura Y."/>
            <person name="Tsolas J.M."/>
            <person name="Valente V.L."/>
            <person name="Venter E."/>
            <person name="Venter J.C."/>
            <person name="Vicario S."/>
            <person name="Vieira F.G."/>
            <person name="Vilella A.J."/>
            <person name="Villasante A."/>
            <person name="Walenz B."/>
            <person name="Wang J."/>
            <person name="Wasserman M."/>
            <person name="Watts T."/>
            <person name="Wilson D."/>
            <person name="Wilson R.K."/>
            <person name="Wing R.A."/>
            <person name="Wolfner M.F."/>
            <person name="Wong A."/>
            <person name="Wong G.K."/>
            <person name="Wu C.I."/>
            <person name="Wu G."/>
            <person name="Yamamoto D."/>
            <person name="Yang H.P."/>
            <person name="Yang S.P."/>
            <person name="Yorke J.A."/>
            <person name="Yoshida K."/>
            <person name="Zdobnov E."/>
            <person name="Zhang P."/>
            <person name="Zhang Y."/>
            <person name="Zimin A.V."/>
            <person name="Baldwin J."/>
            <person name="Abdouelleil A."/>
            <person name="Abdulkadir J."/>
            <person name="Abebe A."/>
            <person name="Abera B."/>
            <person name="Abreu J."/>
            <person name="Acer S.C."/>
            <person name="Aftuck L."/>
            <person name="Alexander A."/>
            <person name="An P."/>
            <person name="Anderson E."/>
            <person name="Anderson S."/>
            <person name="Arachi H."/>
            <person name="Azer M."/>
            <person name="Bachantsang P."/>
            <person name="Barry A."/>
            <person name="Bayul T."/>
            <person name="Berlin A."/>
            <person name="Bessette D."/>
            <person name="Bloom T."/>
            <person name="Blye J."/>
            <person name="Boguslavskiy L."/>
            <person name="Bonnet C."/>
            <person name="Boukhgalter B."/>
            <person name="Bourzgui I."/>
            <person name="Brown A."/>
            <person name="Cahill P."/>
            <person name="Channer S."/>
            <person name="Cheshatsang Y."/>
            <person name="Chuda L."/>
            <person name="Citroen M."/>
            <person name="Collymore A."/>
            <person name="Cooke P."/>
            <person name="Costello M."/>
            <person name="D'Aco K."/>
            <person name="Daza R."/>
            <person name="De Haan G."/>
            <person name="DeGray S."/>
            <person name="DeMaso C."/>
            <person name="Dhargay N."/>
            <person name="Dooley K."/>
            <person name="Dooley E."/>
            <person name="Doricent M."/>
            <person name="Dorje P."/>
            <person name="Dorjee K."/>
            <person name="Dupes A."/>
            <person name="Elong R."/>
            <person name="Falk J."/>
            <person name="Farina A."/>
            <person name="Faro S."/>
            <person name="Ferguson D."/>
            <person name="Fisher S."/>
            <person name="Foley C.D."/>
            <person name="Franke A."/>
            <person name="Friedrich D."/>
            <person name="Gadbois L."/>
            <person name="Gearin G."/>
            <person name="Gearin C.R."/>
            <person name="Giannoukos G."/>
            <person name="Goode T."/>
            <person name="Graham J."/>
            <person name="Grandbois E."/>
            <person name="Grewal S."/>
            <person name="Gyaltsen K."/>
            <person name="Hafez N."/>
            <person name="Hagos B."/>
            <person name="Hall J."/>
            <person name="Henson C."/>
            <person name="Hollinger A."/>
            <person name="Honan T."/>
            <person name="Huard M.D."/>
            <person name="Hughes L."/>
            <person name="Hurhula B."/>
            <person name="Husby M.E."/>
            <person name="Kamat A."/>
            <person name="Kanga B."/>
            <person name="Kashin S."/>
            <person name="Khazanovich D."/>
            <person name="Kisner P."/>
            <person name="Lance K."/>
            <person name="Lara M."/>
            <person name="Lee W."/>
            <person name="Lennon N."/>
            <person name="Letendre F."/>
            <person name="LeVine R."/>
            <person name="Lipovsky A."/>
            <person name="Liu X."/>
            <person name="Liu J."/>
            <person name="Liu S."/>
            <person name="Lokyitsang T."/>
            <person name="Lokyitsang Y."/>
            <person name="Lubonja R."/>
            <person name="Lui A."/>
            <person name="MacDonald P."/>
            <person name="Magnisalis V."/>
            <person name="Maru K."/>
            <person name="Matthews C."/>
            <person name="McCusker W."/>
            <person name="McDonough S."/>
            <person name="Mehta T."/>
            <person name="Meldrim J."/>
            <person name="Meneus L."/>
            <person name="Mihai O."/>
            <person name="Mihalev A."/>
            <person name="Mihova T."/>
            <person name="Mittelman R."/>
            <person name="Mlenga V."/>
            <person name="Montmayeur A."/>
            <person name="Mulrain L."/>
            <person name="Navidi A."/>
            <person name="Naylor J."/>
            <person name="Negash T."/>
            <person name="Nguyen T."/>
            <person name="Nguyen N."/>
            <person name="Nicol R."/>
            <person name="Norbu C."/>
            <person name="Norbu N."/>
            <person name="Novod N."/>
            <person name="O'Neill B."/>
            <person name="Osman S."/>
            <person name="Markiewicz E."/>
            <person name="Oyono O.L."/>
            <person name="Patti C."/>
            <person name="Phunkhang P."/>
            <person name="Pierre F."/>
            <person name="Priest M."/>
            <person name="Raghuraman S."/>
            <person name="Rege F."/>
            <person name="Reyes R."/>
            <person name="Rise C."/>
            <person name="Rogov P."/>
            <person name="Ross K."/>
            <person name="Ryan E."/>
            <person name="Settipalli S."/>
            <person name="Shea T."/>
            <person name="Sherpa N."/>
            <person name="Shi L."/>
            <person name="Shih D."/>
            <person name="Sparrow T."/>
            <person name="Spaulding J."/>
            <person name="Stalker J."/>
            <person name="Stange-Thomann N."/>
            <person name="Stavropoulos S."/>
            <person name="Stone C."/>
            <person name="Strader C."/>
            <person name="Tesfaye S."/>
            <person name="Thomson T."/>
            <person name="Thoulutsang Y."/>
            <person name="Thoulutsang D."/>
            <person name="Topham K."/>
            <person name="Topping I."/>
            <person name="Tsamla T."/>
            <person name="Vassiliev H."/>
            <person name="Vo A."/>
            <person name="Wangchuk T."/>
            <person name="Wangdi T."/>
            <person name="Weiand M."/>
            <person name="Wilkinson J."/>
            <person name="Wilson A."/>
            <person name="Yadav S."/>
            <person name="Young G."/>
            <person name="Yu Q."/>
            <person name="Zembek L."/>
            <person name="Zhong D."/>
            <person name="Zimmer A."/>
            <person name="Zwirko Z."/>
            <person name="Jaffe D.B."/>
            <person name="Alvarez P."/>
            <person name="Brockman W."/>
            <person name="Butler J."/>
            <person name="Chin C."/>
            <person name="Gnerre S."/>
            <person name="Grabherr M."/>
            <person name="Kleber M."/>
            <person name="Mauceli E."/>
            <person name="MacCallum I."/>
        </authorList>
    </citation>
    <scope>NUCLEOTIDE SEQUENCE [LARGE SCALE GENOMIC DNA]</scope>
    <source>
        <strain evidence="12">Tucson 15010-1051.87</strain>
    </source>
</reference>
<gene>
    <name evidence="11" type="primary">Dvir\GJ16560</name>
    <name evidence="11" type="ORF">Dvir_GJ16560</name>
</gene>
<feature type="domain" description="Putative ionotropic receptor ligand binding" evidence="10">
    <location>
        <begin position="26"/>
        <end position="215"/>
    </location>
</feature>
<evidence type="ECO:0000256" key="1">
    <source>
        <dbReference type="ARBA" id="ARBA00004651"/>
    </source>
</evidence>
<keyword evidence="6" id="KW-0675">Receptor</keyword>
<dbReference type="InParanoid" id="B4M6X7"/>
<evidence type="ECO:0000256" key="2">
    <source>
        <dbReference type="ARBA" id="ARBA00022475"/>
    </source>
</evidence>
<keyword evidence="12" id="KW-1185">Reference proteome</keyword>
<dbReference type="GO" id="GO:0005886">
    <property type="term" value="C:plasma membrane"/>
    <property type="evidence" value="ECO:0007669"/>
    <property type="project" value="UniProtKB-SubCell"/>
</dbReference>
<dbReference type="FunCoup" id="B4M6X7">
    <property type="interactions" value="1"/>
</dbReference>
<evidence type="ECO:0000313" key="11">
    <source>
        <dbReference type="EMBL" id="EDW62544.1"/>
    </source>
</evidence>
<feature type="transmembrane region" description="Helical" evidence="8">
    <location>
        <begin position="353"/>
        <end position="372"/>
    </location>
</feature>
<proteinExistence type="predicted"/>
<accession>B4M6X7</accession>
<evidence type="ECO:0000259" key="10">
    <source>
        <dbReference type="Pfam" id="PF24061"/>
    </source>
</evidence>
<name>B4M6X7_DROVI</name>
<dbReference type="PhylomeDB" id="B4M6X7"/>
<dbReference type="KEGG" id="dvi:6633467"/>
<organism evidence="11 12">
    <name type="scientific">Drosophila virilis</name>
    <name type="common">Fruit fly</name>
    <dbReference type="NCBI Taxonomy" id="7244"/>
    <lineage>
        <taxon>Eukaryota</taxon>
        <taxon>Metazoa</taxon>
        <taxon>Ecdysozoa</taxon>
        <taxon>Arthropoda</taxon>
        <taxon>Hexapoda</taxon>
        <taxon>Insecta</taxon>
        <taxon>Pterygota</taxon>
        <taxon>Neoptera</taxon>
        <taxon>Endopterygota</taxon>
        <taxon>Diptera</taxon>
        <taxon>Brachycera</taxon>
        <taxon>Muscomorpha</taxon>
        <taxon>Ephydroidea</taxon>
        <taxon>Drosophilidae</taxon>
        <taxon>Drosophila</taxon>
    </lineage>
</organism>
<feature type="chain" id="PRO_5002817352" description="Putative ionotropic receptor ligand binding domain-containing protein" evidence="9">
    <location>
        <begin position="20"/>
        <end position="619"/>
    </location>
</feature>
<dbReference type="eggNOG" id="KOG1052">
    <property type="taxonomic scope" value="Eukaryota"/>
</dbReference>
<dbReference type="Proteomes" id="UP000008792">
    <property type="component" value="Unassembled WGS sequence"/>
</dbReference>
<dbReference type="InterPro" id="IPR052192">
    <property type="entry name" value="Insect_Ionotropic_Sensory_Rcpt"/>
</dbReference>
<dbReference type="PANTHER" id="PTHR42643">
    <property type="entry name" value="IONOTROPIC RECEPTOR 20A-RELATED"/>
    <property type="match status" value="1"/>
</dbReference>